<dbReference type="PRINTS" id="PR00723">
    <property type="entry name" value="SUBTILISIN"/>
</dbReference>
<dbReference type="InterPro" id="IPR023828">
    <property type="entry name" value="Peptidase_S8_Ser-AS"/>
</dbReference>
<evidence type="ECO:0000256" key="5">
    <source>
        <dbReference type="PROSITE-ProRule" id="PRU01240"/>
    </source>
</evidence>
<evidence type="ECO:0000256" key="7">
    <source>
        <dbReference type="SAM" id="SignalP"/>
    </source>
</evidence>
<name>A0A853CBP5_9ACTN</name>
<evidence type="ECO:0000256" key="4">
    <source>
        <dbReference type="ARBA" id="ARBA00022825"/>
    </source>
</evidence>
<feature type="active site" description="Charge relay system" evidence="5">
    <location>
        <position position="427"/>
    </location>
</feature>
<feature type="active site" description="Charge relay system" evidence="5">
    <location>
        <position position="170"/>
    </location>
</feature>
<evidence type="ECO:0000256" key="1">
    <source>
        <dbReference type="ARBA" id="ARBA00011073"/>
    </source>
</evidence>
<evidence type="ECO:0000259" key="8">
    <source>
        <dbReference type="Pfam" id="PF00082"/>
    </source>
</evidence>
<keyword evidence="3 5" id="KW-0378">Hydrolase</keyword>
<feature type="domain" description="Peptidase S8/S53" evidence="8">
    <location>
        <begin position="162"/>
        <end position="505"/>
    </location>
</feature>
<feature type="region of interest" description="Disordered" evidence="6">
    <location>
        <begin position="108"/>
        <end position="140"/>
    </location>
</feature>
<dbReference type="EMBL" id="JACBZT010000001">
    <property type="protein sequence ID" value="NYJ04466.1"/>
    <property type="molecule type" value="Genomic_DNA"/>
</dbReference>
<reference evidence="9 10" key="1">
    <citation type="submission" date="2020-07" db="EMBL/GenBank/DDBJ databases">
        <title>Sequencing the genomes of 1000 actinobacteria strains.</title>
        <authorList>
            <person name="Klenk H.-P."/>
        </authorList>
    </citation>
    <scope>NUCLEOTIDE SEQUENCE [LARGE SCALE GENOMIC DNA]</scope>
    <source>
        <strain evidence="9 10">DSM 104001</strain>
    </source>
</reference>
<feature type="active site" description="Charge relay system" evidence="5">
    <location>
        <position position="205"/>
    </location>
</feature>
<dbReference type="SUPFAM" id="SSF52743">
    <property type="entry name" value="Subtilisin-like"/>
    <property type="match status" value="1"/>
</dbReference>
<dbReference type="RefSeq" id="WP_179715182.1">
    <property type="nucleotide sequence ID" value="NZ_JACBZT010000001.1"/>
</dbReference>
<dbReference type="PROSITE" id="PS51892">
    <property type="entry name" value="SUBTILASE"/>
    <property type="match status" value="1"/>
</dbReference>
<dbReference type="InterPro" id="IPR050131">
    <property type="entry name" value="Peptidase_S8_subtilisin-like"/>
</dbReference>
<dbReference type="Gene3D" id="3.40.50.200">
    <property type="entry name" value="Peptidase S8/S53 domain"/>
    <property type="match status" value="1"/>
</dbReference>
<evidence type="ECO:0000313" key="9">
    <source>
        <dbReference type="EMBL" id="NYJ04466.1"/>
    </source>
</evidence>
<dbReference type="Pfam" id="PF00082">
    <property type="entry name" value="Peptidase_S8"/>
    <property type="match status" value="1"/>
</dbReference>
<evidence type="ECO:0000313" key="10">
    <source>
        <dbReference type="Proteomes" id="UP000541969"/>
    </source>
</evidence>
<dbReference type="InterPro" id="IPR015500">
    <property type="entry name" value="Peptidase_S8_subtilisin-rel"/>
</dbReference>
<dbReference type="GO" id="GO:0004252">
    <property type="term" value="F:serine-type endopeptidase activity"/>
    <property type="evidence" value="ECO:0007669"/>
    <property type="project" value="UniProtKB-UniRule"/>
</dbReference>
<dbReference type="Proteomes" id="UP000541969">
    <property type="component" value="Unassembled WGS sequence"/>
</dbReference>
<dbReference type="InterPro" id="IPR036852">
    <property type="entry name" value="Peptidase_S8/S53_dom_sf"/>
</dbReference>
<gene>
    <name evidence="9" type="ORF">GGQ55_000744</name>
</gene>
<evidence type="ECO:0000256" key="2">
    <source>
        <dbReference type="ARBA" id="ARBA00022670"/>
    </source>
</evidence>
<feature type="chain" id="PRO_5032700268" evidence="7">
    <location>
        <begin position="33"/>
        <end position="518"/>
    </location>
</feature>
<organism evidence="9 10">
    <name type="scientific">Petropleomorpha daqingensis</name>
    <dbReference type="NCBI Taxonomy" id="2026353"/>
    <lineage>
        <taxon>Bacteria</taxon>
        <taxon>Bacillati</taxon>
        <taxon>Actinomycetota</taxon>
        <taxon>Actinomycetes</taxon>
        <taxon>Geodermatophilales</taxon>
        <taxon>Geodermatophilaceae</taxon>
        <taxon>Petropleomorpha</taxon>
    </lineage>
</organism>
<keyword evidence="2 5" id="KW-0645">Protease</keyword>
<evidence type="ECO:0000256" key="6">
    <source>
        <dbReference type="SAM" id="MobiDB-lite"/>
    </source>
</evidence>
<keyword evidence="10" id="KW-1185">Reference proteome</keyword>
<dbReference type="PROSITE" id="PS00138">
    <property type="entry name" value="SUBTILASE_SER"/>
    <property type="match status" value="1"/>
</dbReference>
<keyword evidence="4 5" id="KW-0720">Serine protease</keyword>
<proteinExistence type="inferred from homology"/>
<sequence>MRRTLLTRLAAPAGAFVLAAAAAVGAAAPAAAAGPATDYTIAFTSTDGLPADVDAQVSAAGGTVTQRLPEIGGIGVTSTNPDFAAAMGRNNSVKAVAQSARTSLVDPVDAAATGGPSNNGGNASPAGPDPQPMPDPLGKEQWDKMRMNATASGSYAVQQGRKDVRVFVIDTGADQTHPDVAPNLDVAASRSFVPSEPTIQDFNGHGTWTISAVGAPINGIGISGVAPGVTLVSGKVLDGTGSGEFLYTDLALIYAGQQHFDIVSASLGGYIPKCGAVNNPNKECDHPDWILLNRATQFARSNGVLPVGALGNEGYDLADGTFFRDFVEAPGTVPGWVGVSATSYYNEKAFYSNYGSGAVDVSAPGGSTRDYSGVPGSEVPPGYGGEGRLIGAWSSTGSEAPADPFEVCTGPGGTPPCAAYGYVQGTSMATPNAAGVAALIISQYGDFASGNPNKPHLSPTTVEQYLQQSANNQPCPTPKTVTQGPGLDFATATCQGGTGFNSFFGKGIVDALEAVTLR</sequence>
<comment type="caution">
    <text evidence="9">The sequence shown here is derived from an EMBL/GenBank/DDBJ whole genome shotgun (WGS) entry which is preliminary data.</text>
</comment>
<feature type="compositionally biased region" description="Low complexity" evidence="6">
    <location>
        <begin position="110"/>
        <end position="126"/>
    </location>
</feature>
<dbReference type="PANTHER" id="PTHR43806:SF11">
    <property type="entry name" value="CEREVISIN-RELATED"/>
    <property type="match status" value="1"/>
</dbReference>
<dbReference type="InterPro" id="IPR000209">
    <property type="entry name" value="Peptidase_S8/S53_dom"/>
</dbReference>
<keyword evidence="7" id="KW-0732">Signal</keyword>
<dbReference type="GO" id="GO:0006508">
    <property type="term" value="P:proteolysis"/>
    <property type="evidence" value="ECO:0007669"/>
    <property type="project" value="UniProtKB-KW"/>
</dbReference>
<accession>A0A853CBP5</accession>
<comment type="similarity">
    <text evidence="1 5">Belongs to the peptidase S8 family.</text>
</comment>
<protein>
    <submittedName>
        <fullName evidence="9">Subtilisin family serine protease</fullName>
    </submittedName>
</protein>
<feature type="signal peptide" evidence="7">
    <location>
        <begin position="1"/>
        <end position="32"/>
    </location>
</feature>
<dbReference type="AlphaFoldDB" id="A0A853CBP5"/>
<evidence type="ECO:0000256" key="3">
    <source>
        <dbReference type="ARBA" id="ARBA00022801"/>
    </source>
</evidence>
<dbReference type="PANTHER" id="PTHR43806">
    <property type="entry name" value="PEPTIDASE S8"/>
    <property type="match status" value="1"/>
</dbReference>